<evidence type="ECO:0000256" key="5">
    <source>
        <dbReference type="ARBA" id="ARBA00022679"/>
    </source>
</evidence>
<evidence type="ECO:0000256" key="15">
    <source>
        <dbReference type="ARBA" id="ARBA00048898"/>
    </source>
</evidence>
<dbReference type="SUPFAM" id="SSF82549">
    <property type="entry name" value="DAK1/DegV-like"/>
    <property type="match status" value="1"/>
</dbReference>
<comment type="catalytic activity">
    <reaction evidence="15">
        <text>dihydroxyacetone + ATP = dihydroxyacetone phosphate + ADP + H(+)</text>
        <dbReference type="Rhea" id="RHEA:15773"/>
        <dbReference type="ChEBI" id="CHEBI:15378"/>
        <dbReference type="ChEBI" id="CHEBI:16016"/>
        <dbReference type="ChEBI" id="CHEBI:30616"/>
        <dbReference type="ChEBI" id="CHEBI:57642"/>
        <dbReference type="ChEBI" id="CHEBI:456216"/>
        <dbReference type="EC" id="2.7.1.29"/>
    </reaction>
</comment>
<evidence type="ECO:0000256" key="14">
    <source>
        <dbReference type="ARBA" id="ARBA00048526"/>
    </source>
</evidence>
<dbReference type="EMBL" id="CAACVG010012503">
    <property type="protein sequence ID" value="VEN60428.1"/>
    <property type="molecule type" value="Genomic_DNA"/>
</dbReference>
<dbReference type="InterPro" id="IPR050861">
    <property type="entry name" value="Dihydroxyacetone_Kinase"/>
</dbReference>
<comment type="catalytic activity">
    <reaction evidence="14">
        <text>FAD = riboflavin cyclic-4',5'-phosphate + AMP + H(+)</text>
        <dbReference type="Rhea" id="RHEA:13729"/>
        <dbReference type="ChEBI" id="CHEBI:15378"/>
        <dbReference type="ChEBI" id="CHEBI:57692"/>
        <dbReference type="ChEBI" id="CHEBI:76202"/>
        <dbReference type="ChEBI" id="CHEBI:456215"/>
        <dbReference type="EC" id="4.6.1.15"/>
    </reaction>
</comment>
<dbReference type="PROSITE" id="PS51481">
    <property type="entry name" value="DHAK"/>
    <property type="match status" value="1"/>
</dbReference>
<dbReference type="PANTHER" id="PTHR28629">
    <property type="entry name" value="TRIOKINASE/FMN CYCLASE"/>
    <property type="match status" value="1"/>
</dbReference>
<keyword evidence="5" id="KW-0808">Transferase</keyword>
<organism evidence="17 18">
    <name type="scientific">Callosobruchus maculatus</name>
    <name type="common">Southern cowpea weevil</name>
    <name type="synonym">Pulse bruchid</name>
    <dbReference type="NCBI Taxonomy" id="64391"/>
    <lineage>
        <taxon>Eukaryota</taxon>
        <taxon>Metazoa</taxon>
        <taxon>Ecdysozoa</taxon>
        <taxon>Arthropoda</taxon>
        <taxon>Hexapoda</taxon>
        <taxon>Insecta</taxon>
        <taxon>Pterygota</taxon>
        <taxon>Neoptera</taxon>
        <taxon>Endopterygota</taxon>
        <taxon>Coleoptera</taxon>
        <taxon>Polyphaga</taxon>
        <taxon>Cucujiformia</taxon>
        <taxon>Chrysomeloidea</taxon>
        <taxon>Chrysomelidae</taxon>
        <taxon>Bruchinae</taxon>
        <taxon>Bruchini</taxon>
        <taxon>Callosobruchus</taxon>
    </lineage>
</organism>
<evidence type="ECO:0000256" key="10">
    <source>
        <dbReference type="ARBA" id="ARBA00032426"/>
    </source>
</evidence>
<evidence type="ECO:0000256" key="2">
    <source>
        <dbReference type="ARBA" id="ARBA00012110"/>
    </source>
</evidence>
<dbReference type="Gene3D" id="3.40.50.10440">
    <property type="entry name" value="Dihydroxyacetone kinase, domain 1"/>
    <property type="match status" value="1"/>
</dbReference>
<evidence type="ECO:0000256" key="1">
    <source>
        <dbReference type="ARBA" id="ARBA00012107"/>
    </source>
</evidence>
<dbReference type="EC" id="2.7.1.29" evidence="1"/>
<evidence type="ECO:0000256" key="8">
    <source>
        <dbReference type="ARBA" id="ARBA00022840"/>
    </source>
</evidence>
<reference evidence="17 18" key="1">
    <citation type="submission" date="2019-01" db="EMBL/GenBank/DDBJ databases">
        <authorList>
            <person name="Sayadi A."/>
        </authorList>
    </citation>
    <scope>NUCLEOTIDE SEQUENCE [LARGE SCALE GENOMIC DNA]</scope>
</reference>
<dbReference type="GO" id="GO:0019563">
    <property type="term" value="P:glycerol catabolic process"/>
    <property type="evidence" value="ECO:0007669"/>
    <property type="project" value="TreeGrafter"/>
</dbReference>
<evidence type="ECO:0000256" key="12">
    <source>
        <dbReference type="ARBA" id="ARBA00046681"/>
    </source>
</evidence>
<evidence type="ECO:0000259" key="16">
    <source>
        <dbReference type="PROSITE" id="PS51481"/>
    </source>
</evidence>
<evidence type="ECO:0000256" key="9">
    <source>
        <dbReference type="ARBA" id="ARBA00023285"/>
    </source>
</evidence>
<evidence type="ECO:0000313" key="17">
    <source>
        <dbReference type="EMBL" id="VEN60428.1"/>
    </source>
</evidence>
<dbReference type="Pfam" id="PF02733">
    <property type="entry name" value="Dak1"/>
    <property type="match status" value="1"/>
</dbReference>
<dbReference type="GO" id="GO:0005524">
    <property type="term" value="F:ATP binding"/>
    <property type="evidence" value="ECO:0007669"/>
    <property type="project" value="UniProtKB-KW"/>
</dbReference>
<evidence type="ECO:0000256" key="7">
    <source>
        <dbReference type="ARBA" id="ARBA00022777"/>
    </source>
</evidence>
<dbReference type="SUPFAM" id="SSF101473">
    <property type="entry name" value="DhaL-like"/>
    <property type="match status" value="1"/>
</dbReference>
<dbReference type="GO" id="GO:0050354">
    <property type="term" value="F:triokinase activity"/>
    <property type="evidence" value="ECO:0007669"/>
    <property type="project" value="UniProtKB-EC"/>
</dbReference>
<dbReference type="GO" id="GO:0004371">
    <property type="term" value="F:glycerone kinase activity"/>
    <property type="evidence" value="ECO:0007669"/>
    <property type="project" value="UniProtKB-EC"/>
</dbReference>
<dbReference type="Pfam" id="PF02734">
    <property type="entry name" value="Dak2"/>
    <property type="match status" value="1"/>
</dbReference>
<comment type="catalytic activity">
    <reaction evidence="13">
        <text>D-glyceraldehyde + ATP = D-glyceraldehyde 3-phosphate + ADP + H(+)</text>
        <dbReference type="Rhea" id="RHEA:13941"/>
        <dbReference type="ChEBI" id="CHEBI:15378"/>
        <dbReference type="ChEBI" id="CHEBI:17378"/>
        <dbReference type="ChEBI" id="CHEBI:30616"/>
        <dbReference type="ChEBI" id="CHEBI:59776"/>
        <dbReference type="ChEBI" id="CHEBI:456216"/>
        <dbReference type="EC" id="2.7.1.28"/>
    </reaction>
</comment>
<gene>
    <name evidence="17" type="ORF">CALMAC_LOCUS18129</name>
</gene>
<keyword evidence="7" id="KW-0418">Kinase</keyword>
<evidence type="ECO:0000313" key="18">
    <source>
        <dbReference type="Proteomes" id="UP000410492"/>
    </source>
</evidence>
<comment type="function">
    <text evidence="11">Catalyzes both the phosphorylation of dihydroxyacetone and of glyceraldehyde, and the splitting of ribonucleoside diphosphate-X compounds among which FAD is the best substrate. Represses IFIH1-mediated cellular antiviral response.</text>
</comment>
<dbReference type="Gene3D" id="3.30.1180.20">
    <property type="entry name" value="Dihydroxyacetone kinase, domain 2"/>
    <property type="match status" value="1"/>
</dbReference>
<keyword evidence="9" id="KW-0170">Cobalt</keyword>
<comment type="subunit">
    <text evidence="12">Homodimer. Interacts with IFIH1 (via the CARD domains), the interaction is inhibited by viral infection.</text>
</comment>
<dbReference type="EC" id="4.6.1.15" evidence="3"/>
<sequence>MRRIKNITSHIMASDLLNTDDPEMTIQLLRAAALIDQDSAIFEYGNVLVQRTYFENDSVRIISGGPACLLDLVGRGMLTCYIQGDHLMAPPSSLILRTIRELSYNHLKGSLILLPADSGTLLNFGVAIERALNDNLKVKIISISDDFENDSKGKIRKRGLSGIVLMSKIAGAMSERSKTLTEIYDYCSKVLDNMKSIGFTVPTSKETIPVPCTCMEKIQEIYEPEAKKRKAEYDFKQEICAKTYDALLHKKEVPEEPDVPGKINLVTQDRVVILLNINKALTKVEQYMCAKAFIDYLDNIYVSVYRLYIGQFICELDKINLTVTIFKPFDYAVVEYLDDACKAPGWHRMNLHKYITVSEILMIAKLKRKDRLSPPIRGPKLSEKLSNVLLYSAQFACEALISCEKQLNMIDSERGKGDTGSRLKRAAETLLKRMQQDKVITNCPFAFLESMSKLLERTVGGATGCIYSIMFEAAALVFGEMQEEDIIMPETWLHALEQARDALKSCHSAILFLNPVVDVLRRIAILAFLFGVGNSLKKVRRGCVESEYVRVVRRILNRGRSRNYCRPRRRNAGF</sequence>
<evidence type="ECO:0000256" key="4">
    <source>
        <dbReference type="ARBA" id="ARBA00018932"/>
    </source>
</evidence>
<dbReference type="GO" id="GO:0034012">
    <property type="term" value="F:FAD-AMP lyase (cyclizing) activity"/>
    <property type="evidence" value="ECO:0007669"/>
    <property type="project" value="UniProtKB-EC"/>
</dbReference>
<dbReference type="InterPro" id="IPR036117">
    <property type="entry name" value="DhaL_dom_sf"/>
</dbReference>
<dbReference type="InterPro" id="IPR004007">
    <property type="entry name" value="DhaL_dom"/>
</dbReference>
<accession>A0A653DM58</accession>
<keyword evidence="6" id="KW-0547">Nucleotide-binding</keyword>
<dbReference type="EC" id="2.7.1.28" evidence="2"/>
<proteinExistence type="predicted"/>
<protein>
    <recommendedName>
        <fullName evidence="4">Triokinase/FMN cyclase</fullName>
        <ecNumber evidence="2">2.7.1.28</ecNumber>
        <ecNumber evidence="1">2.7.1.29</ecNumber>
        <ecNumber evidence="3">4.6.1.15</ecNumber>
    </recommendedName>
    <alternativeName>
        <fullName evidence="10">Bifunctional ATP-dependent dihydroxyacetone kinase/FAD-AMP lyase (cyclizing)</fullName>
    </alternativeName>
</protein>
<dbReference type="InterPro" id="IPR004006">
    <property type="entry name" value="DhaK_dom"/>
</dbReference>
<keyword evidence="8" id="KW-0067">ATP-binding</keyword>
<evidence type="ECO:0000256" key="13">
    <source>
        <dbReference type="ARBA" id="ARBA00047974"/>
    </source>
</evidence>
<dbReference type="AlphaFoldDB" id="A0A653DM58"/>
<dbReference type="Proteomes" id="UP000410492">
    <property type="component" value="Unassembled WGS sequence"/>
</dbReference>
<dbReference type="Gene3D" id="1.25.40.340">
    <property type="match status" value="1"/>
</dbReference>
<name>A0A653DM58_CALMS</name>
<dbReference type="OrthoDB" id="5599713at2759"/>
<evidence type="ECO:0000256" key="11">
    <source>
        <dbReference type="ARBA" id="ARBA00045490"/>
    </source>
</evidence>
<dbReference type="PANTHER" id="PTHR28629:SF4">
    <property type="entry name" value="TRIOKINASE_FMN CYCLASE"/>
    <property type="match status" value="1"/>
</dbReference>
<evidence type="ECO:0000256" key="3">
    <source>
        <dbReference type="ARBA" id="ARBA00012578"/>
    </source>
</evidence>
<keyword evidence="18" id="KW-1185">Reference proteome</keyword>
<feature type="domain" description="DhaK" evidence="16">
    <location>
        <begin position="20"/>
        <end position="346"/>
    </location>
</feature>
<evidence type="ECO:0000256" key="6">
    <source>
        <dbReference type="ARBA" id="ARBA00022741"/>
    </source>
</evidence>
<dbReference type="GO" id="GO:0005829">
    <property type="term" value="C:cytosol"/>
    <property type="evidence" value="ECO:0007669"/>
    <property type="project" value="TreeGrafter"/>
</dbReference>